<evidence type="ECO:0000313" key="2">
    <source>
        <dbReference type="Proteomes" id="UP001251528"/>
    </source>
</evidence>
<reference evidence="1" key="1">
    <citation type="submission" date="2023-06" db="EMBL/GenBank/DDBJ databases">
        <title>Conoideocrella luteorostrata (Hypocreales: Clavicipitaceae), a potential biocontrol fungus for elongate hemlock scale in United States Christmas tree production areas.</title>
        <authorList>
            <person name="Barrett H."/>
            <person name="Lovett B."/>
            <person name="Macias A.M."/>
            <person name="Stajich J.E."/>
            <person name="Kasson M.T."/>
        </authorList>
    </citation>
    <scope>NUCLEOTIDE SEQUENCE</scope>
    <source>
        <strain evidence="1">ARSEF 14590</strain>
    </source>
</reference>
<protein>
    <submittedName>
        <fullName evidence="1">Uncharacterized protein</fullName>
    </submittedName>
</protein>
<organism evidence="1 2">
    <name type="scientific">Conoideocrella luteorostrata</name>
    <dbReference type="NCBI Taxonomy" id="1105319"/>
    <lineage>
        <taxon>Eukaryota</taxon>
        <taxon>Fungi</taxon>
        <taxon>Dikarya</taxon>
        <taxon>Ascomycota</taxon>
        <taxon>Pezizomycotina</taxon>
        <taxon>Sordariomycetes</taxon>
        <taxon>Hypocreomycetidae</taxon>
        <taxon>Hypocreales</taxon>
        <taxon>Clavicipitaceae</taxon>
        <taxon>Conoideocrella</taxon>
    </lineage>
</organism>
<evidence type="ECO:0000313" key="1">
    <source>
        <dbReference type="EMBL" id="KAK2594192.1"/>
    </source>
</evidence>
<proteinExistence type="predicted"/>
<name>A0AAJ0FRR6_9HYPO</name>
<dbReference type="Proteomes" id="UP001251528">
    <property type="component" value="Unassembled WGS sequence"/>
</dbReference>
<dbReference type="AlphaFoldDB" id="A0AAJ0FRR6"/>
<accession>A0AAJ0FRR6</accession>
<sequence>MASTVCRFGYFFRAPSDYQIGAFDDEAVRVKSAGCPLYWTRIFPQKQPPKAIVKEQLYSAAIFLKRMRLYEENSKRVVFERSTSL</sequence>
<gene>
    <name evidence="1" type="ORF">QQS21_008081</name>
</gene>
<comment type="caution">
    <text evidence="1">The sequence shown here is derived from an EMBL/GenBank/DDBJ whole genome shotgun (WGS) entry which is preliminary data.</text>
</comment>
<dbReference type="EMBL" id="JASWJB010000177">
    <property type="protein sequence ID" value="KAK2594192.1"/>
    <property type="molecule type" value="Genomic_DNA"/>
</dbReference>
<keyword evidence="2" id="KW-1185">Reference proteome</keyword>